<evidence type="ECO:0000256" key="1">
    <source>
        <dbReference type="SAM" id="SignalP"/>
    </source>
</evidence>
<dbReference type="InterPro" id="IPR001763">
    <property type="entry name" value="Rhodanese-like_dom"/>
</dbReference>
<dbReference type="RefSeq" id="WP_123690334.1">
    <property type="nucleotide sequence ID" value="NZ_AP019700.1"/>
</dbReference>
<dbReference type="PANTHER" id="PTHR44086:SF13">
    <property type="entry name" value="THIOSULFATE SULFURTRANSFERASE PSPE"/>
    <property type="match status" value="1"/>
</dbReference>
<dbReference type="PROSITE" id="PS50206">
    <property type="entry name" value="RHODANESE_3"/>
    <property type="match status" value="1"/>
</dbReference>
<dbReference type="AlphaFoldDB" id="A0A3N1LJ50"/>
<feature type="domain" description="Rhodanese" evidence="2">
    <location>
        <begin position="56"/>
        <end position="149"/>
    </location>
</feature>
<dbReference type="SMART" id="SM00450">
    <property type="entry name" value="RHOD"/>
    <property type="match status" value="1"/>
</dbReference>
<evidence type="ECO:0000313" key="3">
    <source>
        <dbReference type="EMBL" id="ROP90878.1"/>
    </source>
</evidence>
<dbReference type="Proteomes" id="UP000278222">
    <property type="component" value="Unassembled WGS sequence"/>
</dbReference>
<comment type="caution">
    <text evidence="3">The sequence shown here is derived from an EMBL/GenBank/DDBJ whole genome shotgun (WGS) entry which is preliminary data.</text>
</comment>
<dbReference type="SUPFAM" id="SSF52821">
    <property type="entry name" value="Rhodanese/Cell cycle control phosphatase"/>
    <property type="match status" value="1"/>
</dbReference>
<dbReference type="EMBL" id="RJKX01000014">
    <property type="protein sequence ID" value="ROP90878.1"/>
    <property type="molecule type" value="Genomic_DNA"/>
</dbReference>
<gene>
    <name evidence="3" type="ORF">EDC65_2738</name>
</gene>
<feature type="signal peptide" evidence="1">
    <location>
        <begin position="1"/>
        <end position="24"/>
    </location>
</feature>
<sequence>MKTRFATFALLAILIGAPTQAVLAQTPAPAAAATAPMELTGAKTVDADKIIALLDAHKNLVLVDNRRAEDFDAGHIEGAIRILDTDLTEARMTQLAPQKDRPVLFYCNGLTCGRAAKAVQMAVGWGYQNVYYYALGMDEWKKLQLPLVTAK</sequence>
<name>A0A3N1LJ50_9PROT</name>
<feature type="chain" id="PRO_5018028665" evidence="1">
    <location>
        <begin position="25"/>
        <end position="151"/>
    </location>
</feature>
<reference evidence="3 4" key="1">
    <citation type="submission" date="2018-11" db="EMBL/GenBank/DDBJ databases">
        <title>Genomic Encyclopedia of Type Strains, Phase IV (KMG-IV): sequencing the most valuable type-strain genomes for metagenomic binning, comparative biology and taxonomic classification.</title>
        <authorList>
            <person name="Goeker M."/>
        </authorList>
    </citation>
    <scope>NUCLEOTIDE SEQUENCE [LARGE SCALE GENOMIC DNA]</scope>
    <source>
        <strain evidence="3 4">DSM 5900</strain>
    </source>
</reference>
<dbReference type="Pfam" id="PF00581">
    <property type="entry name" value="Rhodanese"/>
    <property type="match status" value="1"/>
</dbReference>
<protein>
    <submittedName>
        <fullName evidence="3">Rhodanese-related sulfurtransferase</fullName>
    </submittedName>
</protein>
<dbReference type="OrthoDB" id="9781034at2"/>
<keyword evidence="1" id="KW-0732">Signal</keyword>
<evidence type="ECO:0000313" key="4">
    <source>
        <dbReference type="Proteomes" id="UP000278222"/>
    </source>
</evidence>
<organism evidence="3 4">
    <name type="scientific">Stella humosa</name>
    <dbReference type="NCBI Taxonomy" id="94"/>
    <lineage>
        <taxon>Bacteria</taxon>
        <taxon>Pseudomonadati</taxon>
        <taxon>Pseudomonadota</taxon>
        <taxon>Alphaproteobacteria</taxon>
        <taxon>Rhodospirillales</taxon>
        <taxon>Stellaceae</taxon>
        <taxon>Stella</taxon>
    </lineage>
</organism>
<accession>A0A3N1LJ50</accession>
<proteinExistence type="predicted"/>
<dbReference type="GO" id="GO:0004792">
    <property type="term" value="F:thiosulfate-cyanide sulfurtransferase activity"/>
    <property type="evidence" value="ECO:0007669"/>
    <property type="project" value="TreeGrafter"/>
</dbReference>
<keyword evidence="3" id="KW-0808">Transferase</keyword>
<dbReference type="Gene3D" id="3.40.250.10">
    <property type="entry name" value="Rhodanese-like domain"/>
    <property type="match status" value="1"/>
</dbReference>
<dbReference type="PANTHER" id="PTHR44086">
    <property type="entry name" value="THIOSULFATE SULFURTRANSFERASE RDL2, MITOCHONDRIAL-RELATED"/>
    <property type="match status" value="1"/>
</dbReference>
<evidence type="ECO:0000259" key="2">
    <source>
        <dbReference type="PROSITE" id="PS50206"/>
    </source>
</evidence>
<dbReference type="InterPro" id="IPR036873">
    <property type="entry name" value="Rhodanese-like_dom_sf"/>
</dbReference>
<keyword evidence="4" id="KW-1185">Reference proteome</keyword>
<dbReference type="CDD" id="cd00158">
    <property type="entry name" value="RHOD"/>
    <property type="match status" value="1"/>
</dbReference>